<evidence type="ECO:0000313" key="2">
    <source>
        <dbReference type="EMBL" id="MBS3847552.1"/>
    </source>
</evidence>
<dbReference type="GO" id="GO:0006974">
    <property type="term" value="P:DNA damage response"/>
    <property type="evidence" value="ECO:0007669"/>
    <property type="project" value="TreeGrafter"/>
</dbReference>
<evidence type="ECO:0000256" key="1">
    <source>
        <dbReference type="SAM" id="SignalP"/>
    </source>
</evidence>
<gene>
    <name evidence="2" type="ORF">KD146_02465</name>
</gene>
<dbReference type="EMBL" id="JAGXTP010000001">
    <property type="protein sequence ID" value="MBS3847552.1"/>
    <property type="molecule type" value="Genomic_DNA"/>
</dbReference>
<accession>A0A942I584</accession>
<feature type="signal peptide" evidence="1">
    <location>
        <begin position="1"/>
        <end position="22"/>
    </location>
</feature>
<dbReference type="Gene3D" id="3.30.110.170">
    <property type="entry name" value="Protein of unknown function (DUF541), domain 1"/>
    <property type="match status" value="1"/>
</dbReference>
<dbReference type="InterPro" id="IPR007497">
    <property type="entry name" value="SIMPL/DUF541"/>
</dbReference>
<sequence>MRHLAALVPFALLAGLALPAYAGTISIDGRGEVAAAPDMAMISSGVTTQGATAREALDANTAAMTDLIATLKEFGIEARDIQTSGFSVNPNYVYSDARDANGYSLPPKINGYQVSNSVTVAVRDLETLGEILDKSVTVGANTINGVTFSVADPADLYNEARKAAFADARAKAELYAGAAGGALEEIISISETKGFNEPQPYPMYARSEMADAAKVPVEGGELSFAINVSVQWELAAPANKRSNTPL</sequence>
<name>A0A942I584_9HYPH</name>
<dbReference type="AlphaFoldDB" id="A0A942I584"/>
<protein>
    <submittedName>
        <fullName evidence="2">SIMPL domain-containing protein</fullName>
    </submittedName>
</protein>
<organism evidence="2 3">
    <name type="scientific">Devosia litorisediminis</name>
    <dbReference type="NCBI Taxonomy" id="2829817"/>
    <lineage>
        <taxon>Bacteria</taxon>
        <taxon>Pseudomonadati</taxon>
        <taxon>Pseudomonadota</taxon>
        <taxon>Alphaproteobacteria</taxon>
        <taxon>Hyphomicrobiales</taxon>
        <taxon>Devosiaceae</taxon>
        <taxon>Devosia</taxon>
    </lineage>
</organism>
<feature type="chain" id="PRO_5037898544" evidence="1">
    <location>
        <begin position="23"/>
        <end position="246"/>
    </location>
</feature>
<reference evidence="2" key="1">
    <citation type="submission" date="2021-04" db="EMBL/GenBank/DDBJ databases">
        <title>Devosia litorisediminis sp. nov., isolated from a sand dune.</title>
        <authorList>
            <person name="Park S."/>
            <person name="Yoon J.-H."/>
        </authorList>
    </citation>
    <scope>NUCLEOTIDE SEQUENCE</scope>
    <source>
        <strain evidence="2">BSSL-BM10</strain>
    </source>
</reference>
<keyword evidence="3" id="KW-1185">Reference proteome</keyword>
<dbReference type="Proteomes" id="UP000678281">
    <property type="component" value="Unassembled WGS sequence"/>
</dbReference>
<dbReference type="RefSeq" id="WP_212657165.1">
    <property type="nucleotide sequence ID" value="NZ_JAGXTP010000001.1"/>
</dbReference>
<dbReference type="Pfam" id="PF04402">
    <property type="entry name" value="SIMPL"/>
    <property type="match status" value="1"/>
</dbReference>
<dbReference type="Gene3D" id="3.30.70.2970">
    <property type="entry name" value="Protein of unknown function (DUF541), domain 2"/>
    <property type="match status" value="1"/>
</dbReference>
<dbReference type="InterPro" id="IPR052022">
    <property type="entry name" value="26kDa_periplasmic_antigen"/>
</dbReference>
<keyword evidence="1" id="KW-0732">Signal</keyword>
<comment type="caution">
    <text evidence="2">The sequence shown here is derived from an EMBL/GenBank/DDBJ whole genome shotgun (WGS) entry which is preliminary data.</text>
</comment>
<dbReference type="PANTHER" id="PTHR34387:SF1">
    <property type="entry name" value="PERIPLASMIC IMMUNOGENIC PROTEIN"/>
    <property type="match status" value="1"/>
</dbReference>
<dbReference type="PANTHER" id="PTHR34387">
    <property type="entry name" value="SLR1258 PROTEIN"/>
    <property type="match status" value="1"/>
</dbReference>
<proteinExistence type="predicted"/>
<evidence type="ECO:0000313" key="3">
    <source>
        <dbReference type="Proteomes" id="UP000678281"/>
    </source>
</evidence>